<sequence length="630" mass="74331">MQRRKHSIYLSDIKRYINGEHYSAYEFLGSRLIEHNGKRGVAFCLYAPYAKEVRVVGNFNGWDGKEHKMLKVLDTGFWWLLIEGLHEGEMYKYEIIKSDGNKVLKADPYAFYSELRPNTASIVCDIDYNWNDNEWMLNRKSINYFESPMNIYEVHLGSWKMRDGEPLNYKECADELIPYLKEMGYTHIELLPIMEHPLDASWGYQITGYYAATSRYGKPQDFKYFVDRMHQNGIGVILDWVPGHFCRDEHGLYAFDGSHLYEHDDPRLGDNYDWGTANFDYGKKHVQSFLISNAMFWFEEFHIDGLRVDAVASMLYLNFGKPNLDIKNRFGGYENIDAVDFLKKLNKTIYENIDNPIMIAEESTTWPLVTYPTYEGGLGFSFKWNMGWMNDTLKYMNYDKFSRKNNHNLLTFSMMYAYSENFILPLSHDEVVHGKKSLIDKMSGDYEEKFKNLRLLYGYMMTHPGKKLLFMGGEIAQFIEWRFYSQIEWFLLKYPIHDALFRFVKELNHIYLENKSLWELDHKMEGFEWIDADNNHQSVISYIRYAKDKKDHIVVVINFSDGNYEQYKIGVPFETKYREILNSDKDIYGGSNFINSSSIKSVDDSWHGKDFSISIKLAPYSIILLKPEKE</sequence>
<comment type="catalytic activity">
    <reaction evidence="1 10">
        <text>Transfers a segment of a (1-&gt;4)-alpha-D-glucan chain to a primary hydroxy group in a similar glucan chain.</text>
        <dbReference type="EC" id="2.4.1.18"/>
    </reaction>
</comment>
<dbReference type="FunFam" id="2.60.40.1180:FF:000002">
    <property type="entry name" value="1,4-alpha-glucan branching enzyme GlgB"/>
    <property type="match status" value="1"/>
</dbReference>
<feature type="active site" description="Nucleophile" evidence="10 11">
    <location>
        <position position="309"/>
    </location>
</feature>
<evidence type="ECO:0000256" key="2">
    <source>
        <dbReference type="ARBA" id="ARBA00002953"/>
    </source>
</evidence>
<dbReference type="UniPathway" id="UPA00164"/>
<keyword evidence="7 10" id="KW-0808">Transferase</keyword>
<dbReference type="Proteomes" id="UP000052015">
    <property type="component" value="Unassembled WGS sequence"/>
</dbReference>
<evidence type="ECO:0000256" key="3">
    <source>
        <dbReference type="ARBA" id="ARBA00004964"/>
    </source>
</evidence>
<dbReference type="FunFam" id="3.20.20.80:FF:000003">
    <property type="entry name" value="1,4-alpha-glucan branching enzyme GlgB"/>
    <property type="match status" value="1"/>
</dbReference>
<keyword evidence="8 10" id="KW-0320">Glycogen biosynthesis</keyword>
<dbReference type="InterPro" id="IPR006047">
    <property type="entry name" value="GH13_cat_dom"/>
</dbReference>
<accession>A0A0R3K4T6</accession>
<comment type="function">
    <text evidence="2 10">Catalyzes the formation of the alpha-1,6-glucosidic linkages in glycogen by scission of a 1,4-alpha-linked oligosaccharide from growing alpha-1,4-glucan chains and the subsequent attachment of the oligosaccharide to the alpha-1,6 position.</text>
</comment>
<dbReference type="SUPFAM" id="SSF51445">
    <property type="entry name" value="(Trans)glycosidases"/>
    <property type="match status" value="1"/>
</dbReference>
<feature type="domain" description="Glycosyl hydrolase family 13 catalytic" evidence="12">
    <location>
        <begin position="153"/>
        <end position="511"/>
    </location>
</feature>
<evidence type="ECO:0000256" key="7">
    <source>
        <dbReference type="ARBA" id="ARBA00022679"/>
    </source>
</evidence>
<dbReference type="CDD" id="cd02855">
    <property type="entry name" value="E_set_GBE_prok_N"/>
    <property type="match status" value="1"/>
</dbReference>
<dbReference type="PIRSF" id="PIRSF000463">
    <property type="entry name" value="GlgB"/>
    <property type="match status" value="1"/>
</dbReference>
<evidence type="ECO:0000256" key="6">
    <source>
        <dbReference type="ARBA" id="ARBA00022676"/>
    </source>
</evidence>
<dbReference type="Gene3D" id="2.60.40.1180">
    <property type="entry name" value="Golgi alpha-mannosidase II"/>
    <property type="match status" value="1"/>
</dbReference>
<evidence type="ECO:0000256" key="11">
    <source>
        <dbReference type="PIRSR" id="PIRSR000463-1"/>
    </source>
</evidence>
<dbReference type="GO" id="GO:0003844">
    <property type="term" value="F:1,4-alpha-glucan branching enzyme activity"/>
    <property type="evidence" value="ECO:0007669"/>
    <property type="project" value="UniProtKB-UniRule"/>
</dbReference>
<dbReference type="InterPro" id="IPR013780">
    <property type="entry name" value="Glyco_hydro_b"/>
</dbReference>
<dbReference type="Gene3D" id="3.20.20.80">
    <property type="entry name" value="Glycosidases"/>
    <property type="match status" value="1"/>
</dbReference>
<dbReference type="GO" id="GO:0005978">
    <property type="term" value="P:glycogen biosynthetic process"/>
    <property type="evidence" value="ECO:0007669"/>
    <property type="project" value="UniProtKB-UniRule"/>
</dbReference>
<dbReference type="InterPro" id="IPR037439">
    <property type="entry name" value="Branching_enzy"/>
</dbReference>
<evidence type="ECO:0000256" key="1">
    <source>
        <dbReference type="ARBA" id="ARBA00000826"/>
    </source>
</evidence>
<evidence type="ECO:0000256" key="5">
    <source>
        <dbReference type="ARBA" id="ARBA00022600"/>
    </source>
</evidence>
<dbReference type="InterPro" id="IPR044143">
    <property type="entry name" value="GlgB_N_E_set_prok"/>
</dbReference>
<dbReference type="EC" id="2.4.1.18" evidence="10"/>
<keyword evidence="9 10" id="KW-0119">Carbohydrate metabolism</keyword>
<gene>
    <name evidence="10 13" type="primary">glgB</name>
    <name evidence="13" type="ORF">ABG79_00713</name>
</gene>
<dbReference type="RefSeq" id="WP_057977183.1">
    <property type="nucleotide sequence ID" value="NZ_LKHP01000003.1"/>
</dbReference>
<dbReference type="SUPFAM" id="SSF81296">
    <property type="entry name" value="E set domains"/>
    <property type="match status" value="1"/>
</dbReference>
<dbReference type="NCBIfam" id="NF003811">
    <property type="entry name" value="PRK05402.1"/>
    <property type="match status" value="1"/>
</dbReference>
<evidence type="ECO:0000256" key="10">
    <source>
        <dbReference type="HAMAP-Rule" id="MF_00685"/>
    </source>
</evidence>
<keyword evidence="6 10" id="KW-0328">Glycosyltransferase</keyword>
<dbReference type="Pfam" id="PF02922">
    <property type="entry name" value="CBM_48"/>
    <property type="match status" value="1"/>
</dbReference>
<dbReference type="InterPro" id="IPR013783">
    <property type="entry name" value="Ig-like_fold"/>
</dbReference>
<dbReference type="GO" id="GO:0043169">
    <property type="term" value="F:cation binding"/>
    <property type="evidence" value="ECO:0007669"/>
    <property type="project" value="InterPro"/>
</dbReference>
<dbReference type="Pfam" id="PF00128">
    <property type="entry name" value="Alpha-amylase"/>
    <property type="match status" value="1"/>
</dbReference>
<dbReference type="GO" id="GO:0005829">
    <property type="term" value="C:cytosol"/>
    <property type="evidence" value="ECO:0007669"/>
    <property type="project" value="TreeGrafter"/>
</dbReference>
<proteinExistence type="inferred from homology"/>
<comment type="pathway">
    <text evidence="3 10">Glycan biosynthesis; glycogen biosynthesis.</text>
</comment>
<evidence type="ECO:0000313" key="13">
    <source>
        <dbReference type="EMBL" id="KRQ87375.1"/>
    </source>
</evidence>
<comment type="similarity">
    <text evidence="4 10">Belongs to the glycosyl hydrolase 13 family. GlgB subfamily.</text>
</comment>
<dbReference type="InterPro" id="IPR006407">
    <property type="entry name" value="GlgB"/>
</dbReference>
<dbReference type="InterPro" id="IPR014756">
    <property type="entry name" value="Ig_E-set"/>
</dbReference>
<dbReference type="HAMAP" id="MF_00685">
    <property type="entry name" value="GlgB"/>
    <property type="match status" value="1"/>
</dbReference>
<evidence type="ECO:0000256" key="9">
    <source>
        <dbReference type="ARBA" id="ARBA00023277"/>
    </source>
</evidence>
<dbReference type="AlphaFoldDB" id="A0A0R3K4T6"/>
<dbReference type="EMBL" id="LKHP01000003">
    <property type="protein sequence ID" value="KRQ87375.1"/>
    <property type="molecule type" value="Genomic_DNA"/>
</dbReference>
<evidence type="ECO:0000256" key="8">
    <source>
        <dbReference type="ARBA" id="ARBA00023056"/>
    </source>
</evidence>
<comment type="caution">
    <text evidence="13">The sequence shown here is derived from an EMBL/GenBank/DDBJ whole genome shotgun (WGS) entry which is preliminary data.</text>
</comment>
<dbReference type="InterPro" id="IPR006048">
    <property type="entry name" value="A-amylase/branching_C"/>
</dbReference>
<organism evidence="13 14">
    <name type="scientific">Caloramator mitchellensis</name>
    <dbReference type="NCBI Taxonomy" id="908809"/>
    <lineage>
        <taxon>Bacteria</taxon>
        <taxon>Bacillati</taxon>
        <taxon>Bacillota</taxon>
        <taxon>Clostridia</taxon>
        <taxon>Eubacteriales</taxon>
        <taxon>Clostridiaceae</taxon>
        <taxon>Caloramator</taxon>
    </lineage>
</organism>
<protein>
    <recommendedName>
        <fullName evidence="10">1,4-alpha-glucan branching enzyme GlgB</fullName>
        <ecNumber evidence="10">2.4.1.18</ecNumber>
    </recommendedName>
    <alternativeName>
        <fullName evidence="10">1,4-alpha-D-glucan:1,4-alpha-D-glucan 6-glucosyl-transferase</fullName>
    </alternativeName>
    <alternativeName>
        <fullName evidence="10">Alpha-(1-&gt;4)-glucan branching enzyme</fullName>
    </alternativeName>
    <alternativeName>
        <fullName evidence="10">Glycogen branching enzyme</fullName>
        <shortName evidence="10">BE</shortName>
    </alternativeName>
</protein>
<dbReference type="CDD" id="cd11322">
    <property type="entry name" value="AmyAc_Glg_BE"/>
    <property type="match status" value="1"/>
</dbReference>
<keyword evidence="5 10" id="KW-0321">Glycogen metabolism</keyword>
<dbReference type="SUPFAM" id="SSF51011">
    <property type="entry name" value="Glycosyl hydrolase domain"/>
    <property type="match status" value="1"/>
</dbReference>
<dbReference type="Gene3D" id="2.60.40.10">
    <property type="entry name" value="Immunoglobulins"/>
    <property type="match status" value="1"/>
</dbReference>
<dbReference type="InterPro" id="IPR017853">
    <property type="entry name" value="GH"/>
</dbReference>
<dbReference type="Pfam" id="PF02806">
    <property type="entry name" value="Alpha-amylase_C"/>
    <property type="match status" value="1"/>
</dbReference>
<dbReference type="PANTHER" id="PTHR43651">
    <property type="entry name" value="1,4-ALPHA-GLUCAN-BRANCHING ENZYME"/>
    <property type="match status" value="1"/>
</dbReference>
<evidence type="ECO:0000256" key="4">
    <source>
        <dbReference type="ARBA" id="ARBA00009000"/>
    </source>
</evidence>
<dbReference type="NCBIfam" id="TIGR01515">
    <property type="entry name" value="branching_enzym"/>
    <property type="match status" value="1"/>
</dbReference>
<dbReference type="OrthoDB" id="9800174at2"/>
<feature type="active site" description="Proton donor" evidence="10 11">
    <location>
        <position position="361"/>
    </location>
</feature>
<dbReference type="GO" id="GO:0004553">
    <property type="term" value="F:hydrolase activity, hydrolyzing O-glycosyl compounds"/>
    <property type="evidence" value="ECO:0007669"/>
    <property type="project" value="InterPro"/>
</dbReference>
<comment type="subunit">
    <text evidence="10">Monomer.</text>
</comment>
<dbReference type="InterPro" id="IPR004193">
    <property type="entry name" value="Glyco_hydro_13_N"/>
</dbReference>
<evidence type="ECO:0000313" key="14">
    <source>
        <dbReference type="Proteomes" id="UP000052015"/>
    </source>
</evidence>
<dbReference type="SMART" id="SM00642">
    <property type="entry name" value="Aamy"/>
    <property type="match status" value="1"/>
</dbReference>
<dbReference type="PATRIC" id="fig|908809.3.peg.720"/>
<dbReference type="NCBIfam" id="NF008967">
    <property type="entry name" value="PRK12313.1"/>
    <property type="match status" value="1"/>
</dbReference>
<evidence type="ECO:0000259" key="12">
    <source>
        <dbReference type="SMART" id="SM00642"/>
    </source>
</evidence>
<dbReference type="STRING" id="908809.ABG79_00713"/>
<dbReference type="PANTHER" id="PTHR43651:SF3">
    <property type="entry name" value="1,4-ALPHA-GLUCAN-BRANCHING ENZYME"/>
    <property type="match status" value="1"/>
</dbReference>
<reference evidence="13 14" key="1">
    <citation type="submission" date="2015-09" db="EMBL/GenBank/DDBJ databases">
        <title>Draft genome sequence of a Caloramator mitchellensis, a moderate thermophile from the Great Artesian Basin of Australia.</title>
        <authorList>
            <person name="Patel B.K."/>
        </authorList>
    </citation>
    <scope>NUCLEOTIDE SEQUENCE [LARGE SCALE GENOMIC DNA]</scope>
    <source>
        <strain evidence="13 14">VF08</strain>
    </source>
</reference>
<name>A0A0R3K4T6_CALMK</name>
<keyword evidence="14" id="KW-1185">Reference proteome</keyword>